<sequence>MSSIYKLSIKGVRAFHPESDETIQFGFPLTLICGQNGCGKTTVIECLKYATTGTLPPNSKGGAFVHDPSLSSRTAVTGQIKLAFKNVNGKSMITTRSVQASSKSTKSATGATVTFKTLEGQLAIIEKGDKISVSSKNAELDAQIPVYLGASPAILENVIFCHQDESLWPLSEPSALKKKFDDIFEASKFTKVLDNFKSIKKDMATDIKLIEQSVNHLKIDKERAKKVQDKLHNMNESVEKYTEEITDLNIQIEKKEKQAEELFATNQEFQRTLSDYENLLTKKQALEEQIERLKTSIEILPDNDEELLNRQENFSAITTEKSNRIDDLQLQSTKLSDELKNKTKQYNELIRLDGSFKAKKAEYDSNWEKLSEIVDKNAKDFNVQISNDRVRNIAMFKTELNKRHNTLLNEQKDLLVDNKRKESERQSALQDVLNSISREEQHHEYATNVINTNNEKLSVLKRKVEVGSNNEIELEEKRNDLELTMKLLQEKKDLNEVRKLDAKIMECNTEISKLEFELDELAKKLSTSNKQSDLRSKVLFLEESAKSKKAELSKIFATIDSSYFDVLGSKLDVDVGESLLSQKISNLEIKSEEQQKKVGSLESELQINKNSIESILKTIEENNSKIDSLKSNITKVIGEDEINDYENVVNDLEDSYRNVSEDVNRNKCCLLCKRLFEQGGLGSFIQDLKQSVDEHKIQEIREQSLEIKKELEDVKSINLEVINYRECLANVQNFECKLKELVDKSSQIENELEQQRKEQQTIKHSLDNALSLKKPLSDATRIHLEVSEIEFQLDELNEDLSGFGGSVVSVDELQKQQQDINLKIKKTRQDLNDYTESKYKAQRELQKLENRVKDTKLQISNLERSLAEVTGIKNNISEAEDIVRSSEEKLKQIKTSLEELQVDKQVKSNALRDTQDMTYFETNIAEKYEANALEMKELSEQCTSLETKIDDHAQEIKLLEKEVMDASRIEHNILANIDYRSQLSRLEETELQLGSMDIEDAQSRKEEYQVESKKLRDALSSLTAEHAGKIGEVKQIKDQIASLKKELETEYKNVNQSYHEEWIKLQTNLLVSNDIQIYSKALDNGIMKYHNISTIAIKSDVNLQAKGNRSYNYRVVMVKESSELDMRGRCSAGQKVLASILIRLALAECFGANCGMIALDEPTTNLDAENAEALAAALNRIIEYRKSQSNFQLIVITHDEKFLTHIQGDRFTDHFYRIQRDESSKSRIYSLPIGRIQEG</sequence>
<feature type="coiled-coil region" evidence="15">
    <location>
        <begin position="810"/>
        <end position="903"/>
    </location>
</feature>
<comment type="catalytic activity">
    <reaction evidence="14">
        <text>ATP + H2O = ADP + phosphate + H(+)</text>
        <dbReference type="Rhea" id="RHEA:13065"/>
        <dbReference type="ChEBI" id="CHEBI:15377"/>
        <dbReference type="ChEBI" id="CHEBI:15378"/>
        <dbReference type="ChEBI" id="CHEBI:30616"/>
        <dbReference type="ChEBI" id="CHEBI:43474"/>
        <dbReference type="ChEBI" id="CHEBI:456216"/>
    </reaction>
</comment>
<dbReference type="InterPro" id="IPR038729">
    <property type="entry name" value="Rad50/SbcC_AAA"/>
</dbReference>
<evidence type="ECO:0000256" key="4">
    <source>
        <dbReference type="ARBA" id="ARBA00009439"/>
    </source>
</evidence>
<evidence type="ECO:0000256" key="14">
    <source>
        <dbReference type="ARBA" id="ARBA00049360"/>
    </source>
</evidence>
<dbReference type="GO" id="GO:0046872">
    <property type="term" value="F:metal ion binding"/>
    <property type="evidence" value="ECO:0007669"/>
    <property type="project" value="UniProtKB-KW"/>
</dbReference>
<dbReference type="InterPro" id="IPR027417">
    <property type="entry name" value="P-loop_NTPase"/>
</dbReference>
<feature type="domain" description="Rad50/SbcC-type AAA" evidence="16">
    <location>
        <begin position="6"/>
        <end position="244"/>
    </location>
</feature>
<feature type="coiled-coil region" evidence="15">
    <location>
        <begin position="584"/>
        <end position="662"/>
    </location>
</feature>
<feature type="coiled-coil region" evidence="15">
    <location>
        <begin position="224"/>
        <end position="345"/>
    </location>
</feature>
<evidence type="ECO:0000256" key="12">
    <source>
        <dbReference type="ARBA" id="ARBA00023204"/>
    </source>
</evidence>
<dbReference type="GO" id="GO:0007004">
    <property type="term" value="P:telomere maintenance via telomerase"/>
    <property type="evidence" value="ECO:0007669"/>
    <property type="project" value="TreeGrafter"/>
</dbReference>
<proteinExistence type="inferred from homology"/>
<dbReference type="GO" id="GO:0016887">
    <property type="term" value="F:ATP hydrolysis activity"/>
    <property type="evidence" value="ECO:0007669"/>
    <property type="project" value="InterPro"/>
</dbReference>
<dbReference type="GO" id="GO:0006302">
    <property type="term" value="P:double-strand break repair"/>
    <property type="evidence" value="ECO:0007669"/>
    <property type="project" value="InterPro"/>
</dbReference>
<dbReference type="GO" id="GO:0000794">
    <property type="term" value="C:condensed nuclear chromosome"/>
    <property type="evidence" value="ECO:0007669"/>
    <property type="project" value="TreeGrafter"/>
</dbReference>
<comment type="caution">
    <text evidence="17">The sequence shown here is derived from an EMBL/GenBank/DDBJ whole genome shotgun (WGS) entry which is preliminary data.</text>
</comment>
<keyword evidence="13" id="KW-0539">Nucleus</keyword>
<dbReference type="GO" id="GO:0000722">
    <property type="term" value="P:telomere maintenance via recombination"/>
    <property type="evidence" value="ECO:0007669"/>
    <property type="project" value="TreeGrafter"/>
</dbReference>
<dbReference type="FunFam" id="3.40.50.300:FF:001195">
    <property type="entry name" value="DNA repair protein rad50"/>
    <property type="match status" value="1"/>
</dbReference>
<evidence type="ECO:0000313" key="17">
    <source>
        <dbReference type="EMBL" id="KAF6072532.1"/>
    </source>
</evidence>
<dbReference type="Pfam" id="PF13476">
    <property type="entry name" value="AAA_23"/>
    <property type="match status" value="1"/>
</dbReference>
<dbReference type="GO" id="GO:0030870">
    <property type="term" value="C:Mre11 complex"/>
    <property type="evidence" value="ECO:0007669"/>
    <property type="project" value="TreeGrafter"/>
</dbReference>
<protein>
    <recommendedName>
        <fullName evidence="5">DNA repair protein RAD50</fullName>
    </recommendedName>
</protein>
<dbReference type="Gene3D" id="3.40.50.300">
    <property type="entry name" value="P-loop containing nucleotide triphosphate hydrolases"/>
    <property type="match status" value="2"/>
</dbReference>
<keyword evidence="17" id="KW-0540">Nuclease</keyword>
<keyword evidence="17" id="KW-0269">Exonuclease</keyword>
<evidence type="ECO:0000256" key="11">
    <source>
        <dbReference type="ARBA" id="ARBA00023054"/>
    </source>
</evidence>
<keyword evidence="10" id="KW-0862">Zinc</keyword>
<evidence type="ECO:0000313" key="18">
    <source>
        <dbReference type="Proteomes" id="UP000536275"/>
    </source>
</evidence>
<dbReference type="AlphaFoldDB" id="A0A8H6C522"/>
<evidence type="ECO:0000256" key="6">
    <source>
        <dbReference type="ARBA" id="ARBA00022454"/>
    </source>
</evidence>
<evidence type="ECO:0000256" key="5">
    <source>
        <dbReference type="ARBA" id="ARBA00017893"/>
    </source>
</evidence>
<dbReference type="GO" id="GO:0043047">
    <property type="term" value="F:single-stranded telomeric DNA binding"/>
    <property type="evidence" value="ECO:0007669"/>
    <property type="project" value="TreeGrafter"/>
</dbReference>
<keyword evidence="8" id="KW-0227">DNA damage</keyword>
<feature type="coiled-coil region" evidence="15">
    <location>
        <begin position="998"/>
        <end position="1057"/>
    </location>
</feature>
<dbReference type="Pfam" id="PF13558">
    <property type="entry name" value="SbcC_Walker_B"/>
    <property type="match status" value="1"/>
</dbReference>
<comment type="cofactor">
    <cofactor evidence="1">
        <name>Zn(2+)</name>
        <dbReference type="ChEBI" id="CHEBI:29105"/>
    </cofactor>
</comment>
<dbReference type="PANTHER" id="PTHR18867">
    <property type="entry name" value="RAD50"/>
    <property type="match status" value="1"/>
</dbReference>
<evidence type="ECO:0000256" key="1">
    <source>
        <dbReference type="ARBA" id="ARBA00001947"/>
    </source>
</evidence>
<keyword evidence="7" id="KW-0479">Metal-binding</keyword>
<keyword evidence="12" id="KW-0234">DNA repair</keyword>
<reference evidence="17 18" key="1">
    <citation type="submission" date="2020-03" db="EMBL/GenBank/DDBJ databases">
        <title>FDA dAtabase for Regulatory Grade micrObial Sequences (FDA-ARGOS): Supporting development and validation of Infectious Disease Dx tests.</title>
        <authorList>
            <person name="Campos J."/>
            <person name="Goldberg B."/>
            <person name="Tallon L."/>
            <person name="Sadzewicz L."/>
            <person name="Vavikolanu K."/>
            <person name="Mehta A."/>
            <person name="Aluvathingal J."/>
            <person name="Nadendla S."/>
            <person name="Nandy P."/>
            <person name="Geyer C."/>
            <person name="Yan Y."/>
            <person name="Sichtig H."/>
        </authorList>
    </citation>
    <scope>NUCLEOTIDE SEQUENCE [LARGE SCALE GENOMIC DNA]</scope>
    <source>
        <strain evidence="17 18">FDAARGOS_656</strain>
    </source>
</reference>
<gene>
    <name evidence="17" type="ORF">FOB64_000565</name>
</gene>
<evidence type="ECO:0000256" key="7">
    <source>
        <dbReference type="ARBA" id="ARBA00022723"/>
    </source>
</evidence>
<evidence type="ECO:0000256" key="13">
    <source>
        <dbReference type="ARBA" id="ARBA00023242"/>
    </source>
</evidence>
<dbReference type="GO" id="GO:0004527">
    <property type="term" value="F:exonuclease activity"/>
    <property type="evidence" value="ECO:0007669"/>
    <property type="project" value="UniProtKB-KW"/>
</dbReference>
<organism evidence="17 18">
    <name type="scientific">Candida albicans</name>
    <name type="common">Yeast</name>
    <dbReference type="NCBI Taxonomy" id="5476"/>
    <lineage>
        <taxon>Eukaryota</taxon>
        <taxon>Fungi</taxon>
        <taxon>Dikarya</taxon>
        <taxon>Ascomycota</taxon>
        <taxon>Saccharomycotina</taxon>
        <taxon>Pichiomycetes</taxon>
        <taxon>Debaryomycetaceae</taxon>
        <taxon>Candida/Lodderomyces clade</taxon>
        <taxon>Candida</taxon>
    </lineage>
</organism>
<evidence type="ECO:0000256" key="3">
    <source>
        <dbReference type="ARBA" id="ARBA00004286"/>
    </source>
</evidence>
<feature type="coiled-coil region" evidence="15">
    <location>
        <begin position="471"/>
        <end position="531"/>
    </location>
</feature>
<comment type="similarity">
    <text evidence="4">Belongs to the SMC family. RAD50 subfamily.</text>
</comment>
<evidence type="ECO:0000256" key="2">
    <source>
        <dbReference type="ARBA" id="ARBA00004123"/>
    </source>
</evidence>
<dbReference type="EMBL" id="JABWAD010000007">
    <property type="protein sequence ID" value="KAF6072532.1"/>
    <property type="molecule type" value="Genomic_DNA"/>
</dbReference>
<dbReference type="GO" id="GO:0051880">
    <property type="term" value="F:G-quadruplex DNA binding"/>
    <property type="evidence" value="ECO:0007669"/>
    <property type="project" value="TreeGrafter"/>
</dbReference>
<dbReference type="GO" id="GO:0003691">
    <property type="term" value="F:double-stranded telomeric DNA binding"/>
    <property type="evidence" value="ECO:0007669"/>
    <property type="project" value="TreeGrafter"/>
</dbReference>
<evidence type="ECO:0000256" key="10">
    <source>
        <dbReference type="ARBA" id="ARBA00022833"/>
    </source>
</evidence>
<evidence type="ECO:0000256" key="8">
    <source>
        <dbReference type="ARBA" id="ARBA00022763"/>
    </source>
</evidence>
<evidence type="ECO:0000256" key="15">
    <source>
        <dbReference type="SAM" id="Coils"/>
    </source>
</evidence>
<name>A0A8H6C522_CANAX</name>
<dbReference type="GO" id="GO:0070192">
    <property type="term" value="P:chromosome organization involved in meiotic cell cycle"/>
    <property type="evidence" value="ECO:0007669"/>
    <property type="project" value="TreeGrafter"/>
</dbReference>
<comment type="subcellular location">
    <subcellularLocation>
        <location evidence="3">Chromosome</location>
    </subcellularLocation>
    <subcellularLocation>
        <location evidence="2">Nucleus</location>
    </subcellularLocation>
</comment>
<feature type="coiled-coil region" evidence="15">
    <location>
        <begin position="697"/>
        <end position="758"/>
    </location>
</feature>
<evidence type="ECO:0000256" key="9">
    <source>
        <dbReference type="ARBA" id="ARBA00022801"/>
    </source>
</evidence>
<keyword evidence="6" id="KW-0158">Chromosome</keyword>
<feature type="coiled-coil region" evidence="15">
    <location>
        <begin position="928"/>
        <end position="969"/>
    </location>
</feature>
<dbReference type="SUPFAM" id="SSF52540">
    <property type="entry name" value="P-loop containing nucleoside triphosphate hydrolases"/>
    <property type="match status" value="2"/>
</dbReference>
<accession>A0A8H6C522</accession>
<evidence type="ECO:0000259" key="16">
    <source>
        <dbReference type="Pfam" id="PF13476"/>
    </source>
</evidence>
<keyword evidence="9" id="KW-0378">Hydrolase</keyword>
<dbReference type="Proteomes" id="UP000536275">
    <property type="component" value="Unassembled WGS sequence"/>
</dbReference>
<dbReference type="PANTHER" id="PTHR18867:SF12">
    <property type="entry name" value="DNA REPAIR PROTEIN RAD50"/>
    <property type="match status" value="1"/>
</dbReference>
<keyword evidence="11 15" id="KW-0175">Coiled coil</keyword>